<organism evidence="2 3">
    <name type="scientific">Plastoroseomonas hellenica</name>
    <dbReference type="NCBI Taxonomy" id="2687306"/>
    <lineage>
        <taxon>Bacteria</taxon>
        <taxon>Pseudomonadati</taxon>
        <taxon>Pseudomonadota</taxon>
        <taxon>Alphaproteobacteria</taxon>
        <taxon>Acetobacterales</taxon>
        <taxon>Acetobacteraceae</taxon>
        <taxon>Plastoroseomonas</taxon>
    </lineage>
</organism>
<dbReference type="Proteomes" id="UP001196870">
    <property type="component" value="Unassembled WGS sequence"/>
</dbReference>
<reference evidence="3" key="1">
    <citation type="journal article" date="2021" name="Syst. Appl. Microbiol.">
        <title>Roseomonas hellenica sp. nov., isolated from roots of wild-growing Alkanna tinctoria.</title>
        <authorList>
            <person name="Rat A."/>
            <person name="Naranjo H.D."/>
            <person name="Lebbe L."/>
            <person name="Cnockaert M."/>
            <person name="Krigas N."/>
            <person name="Grigoriadou K."/>
            <person name="Maloupa E."/>
            <person name="Willems A."/>
        </authorList>
    </citation>
    <scope>NUCLEOTIDE SEQUENCE [LARGE SCALE GENOMIC DNA]</scope>
    <source>
        <strain evidence="3">LMG 31523</strain>
    </source>
</reference>
<dbReference type="RefSeq" id="WP_211857499.1">
    <property type="nucleotide sequence ID" value="NZ_JAAGBB010000078.1"/>
</dbReference>
<feature type="compositionally biased region" description="Basic and acidic residues" evidence="1">
    <location>
        <begin position="10"/>
        <end position="33"/>
    </location>
</feature>
<evidence type="ECO:0000256" key="1">
    <source>
        <dbReference type="SAM" id="MobiDB-lite"/>
    </source>
</evidence>
<keyword evidence="3" id="KW-1185">Reference proteome</keyword>
<name>A0ABS5F9B0_9PROT</name>
<accession>A0ABS5F9B0</accession>
<evidence type="ECO:0000313" key="3">
    <source>
        <dbReference type="Proteomes" id="UP001196870"/>
    </source>
</evidence>
<feature type="region of interest" description="Disordered" evidence="1">
    <location>
        <begin position="1"/>
        <end position="65"/>
    </location>
</feature>
<evidence type="ECO:0000313" key="2">
    <source>
        <dbReference type="EMBL" id="MBR0669023.1"/>
    </source>
</evidence>
<sequence length="65" mass="6973">MRKPNYNFERSQRVKAKEEKAKEKAARKQEKAAPDAGSAVGPEDEARGGHEAPGGPGPTVRNDGN</sequence>
<protein>
    <submittedName>
        <fullName evidence="2">Uncharacterized protein</fullName>
    </submittedName>
</protein>
<gene>
    <name evidence="2" type="ORF">GXW71_32035</name>
</gene>
<proteinExistence type="predicted"/>
<dbReference type="EMBL" id="JAAGBB010000078">
    <property type="protein sequence ID" value="MBR0669023.1"/>
    <property type="molecule type" value="Genomic_DNA"/>
</dbReference>
<comment type="caution">
    <text evidence="2">The sequence shown here is derived from an EMBL/GenBank/DDBJ whole genome shotgun (WGS) entry which is preliminary data.</text>
</comment>